<feature type="transmembrane region" description="Helical" evidence="7">
    <location>
        <begin position="12"/>
        <end position="33"/>
    </location>
</feature>
<evidence type="ECO:0000256" key="4">
    <source>
        <dbReference type="ARBA" id="ARBA00022692"/>
    </source>
</evidence>
<dbReference type="PANTHER" id="PTHR33508">
    <property type="entry name" value="UPF0056 MEMBRANE PROTEIN YHCE"/>
    <property type="match status" value="1"/>
</dbReference>
<evidence type="ECO:0000256" key="7">
    <source>
        <dbReference type="SAM" id="Phobius"/>
    </source>
</evidence>
<feature type="transmembrane region" description="Helical" evidence="7">
    <location>
        <begin position="73"/>
        <end position="93"/>
    </location>
</feature>
<dbReference type="EMBL" id="SNRY01000247">
    <property type="protein sequence ID" value="KAA6343869.1"/>
    <property type="molecule type" value="Genomic_DNA"/>
</dbReference>
<dbReference type="InterPro" id="IPR002771">
    <property type="entry name" value="Multi_antbiot-R_MarC"/>
</dbReference>
<feature type="transmembrane region" description="Helical" evidence="7">
    <location>
        <begin position="172"/>
        <end position="196"/>
    </location>
</feature>
<evidence type="ECO:0000256" key="6">
    <source>
        <dbReference type="ARBA" id="ARBA00023136"/>
    </source>
</evidence>
<keyword evidence="4 7" id="KW-0812">Transmembrane</keyword>
<evidence type="ECO:0000256" key="5">
    <source>
        <dbReference type="ARBA" id="ARBA00022989"/>
    </source>
</evidence>
<reference evidence="8" key="1">
    <citation type="submission" date="2019-03" db="EMBL/GenBank/DDBJ databases">
        <title>Single cell metagenomics reveals metabolic interactions within the superorganism composed of flagellate Streblomastix strix and complex community of Bacteroidetes bacteria on its surface.</title>
        <authorList>
            <person name="Treitli S.C."/>
            <person name="Kolisko M."/>
            <person name="Husnik F."/>
            <person name="Keeling P."/>
            <person name="Hampl V."/>
        </authorList>
    </citation>
    <scope>NUCLEOTIDE SEQUENCE</scope>
    <source>
        <strain evidence="8">STM</strain>
    </source>
</reference>
<evidence type="ECO:0000256" key="1">
    <source>
        <dbReference type="ARBA" id="ARBA00004651"/>
    </source>
</evidence>
<feature type="transmembrane region" description="Helical" evidence="7">
    <location>
        <begin position="131"/>
        <end position="151"/>
    </location>
</feature>
<feature type="transmembrane region" description="Helical" evidence="7">
    <location>
        <begin position="45"/>
        <end position="67"/>
    </location>
</feature>
<evidence type="ECO:0000256" key="3">
    <source>
        <dbReference type="ARBA" id="ARBA00022475"/>
    </source>
</evidence>
<evidence type="ECO:0000313" key="8">
    <source>
        <dbReference type="EMBL" id="KAA6343869.1"/>
    </source>
</evidence>
<sequence length="198" mass="21975">MFTDFNCQELLSAFIVLFAVIDIIGAIPVIVDLKGKGKEVNAAKATILSFLLLIAFFFAGDMMFRLFRVDIQSFAVAGAFIIFLIALEMLLDVEIFKNQGPIKEVTLVPLVFPLVAGAGSFTTLLSLRAEYAAINIVIALILNMLWVYLVIKMTDRIERFLGKGGVYLLRKFFGIILLAISVKLFATNITLLIGIFRK</sequence>
<comment type="similarity">
    <text evidence="2">Belongs to the UPF0056 (MarC) family.</text>
</comment>
<proteinExistence type="inferred from homology"/>
<dbReference type="AlphaFoldDB" id="A0A5J4SCI9"/>
<dbReference type="PANTHER" id="PTHR33508:SF1">
    <property type="entry name" value="UPF0056 MEMBRANE PROTEIN YHCE"/>
    <property type="match status" value="1"/>
</dbReference>
<gene>
    <name evidence="8" type="ORF">EZS27_008468</name>
</gene>
<feature type="transmembrane region" description="Helical" evidence="7">
    <location>
        <begin position="105"/>
        <end position="125"/>
    </location>
</feature>
<accession>A0A5J4SCI9</accession>
<comment type="subcellular location">
    <subcellularLocation>
        <location evidence="1">Cell membrane</location>
        <topology evidence="1">Multi-pass membrane protein</topology>
    </subcellularLocation>
</comment>
<evidence type="ECO:0000256" key="2">
    <source>
        <dbReference type="ARBA" id="ARBA00009784"/>
    </source>
</evidence>
<dbReference type="Pfam" id="PF01914">
    <property type="entry name" value="MarC"/>
    <property type="match status" value="1"/>
</dbReference>
<name>A0A5J4SCI9_9ZZZZ</name>
<protein>
    <submittedName>
        <fullName evidence="8">Uncharacterized protein</fullName>
    </submittedName>
</protein>
<dbReference type="GO" id="GO:0005886">
    <property type="term" value="C:plasma membrane"/>
    <property type="evidence" value="ECO:0007669"/>
    <property type="project" value="UniProtKB-SubCell"/>
</dbReference>
<keyword evidence="6 7" id="KW-0472">Membrane</keyword>
<keyword evidence="3" id="KW-1003">Cell membrane</keyword>
<keyword evidence="5 7" id="KW-1133">Transmembrane helix</keyword>
<comment type="caution">
    <text evidence="8">The sequence shown here is derived from an EMBL/GenBank/DDBJ whole genome shotgun (WGS) entry which is preliminary data.</text>
</comment>
<organism evidence="8">
    <name type="scientific">termite gut metagenome</name>
    <dbReference type="NCBI Taxonomy" id="433724"/>
    <lineage>
        <taxon>unclassified sequences</taxon>
        <taxon>metagenomes</taxon>
        <taxon>organismal metagenomes</taxon>
    </lineage>
</organism>